<feature type="compositionally biased region" description="Basic and acidic residues" evidence="1">
    <location>
        <begin position="44"/>
        <end position="55"/>
    </location>
</feature>
<comment type="caution">
    <text evidence="2">The sequence shown here is derived from an EMBL/GenBank/DDBJ whole genome shotgun (WGS) entry which is preliminary data.</text>
</comment>
<reference evidence="3" key="1">
    <citation type="submission" date="2017-03" db="EMBL/GenBank/DDBJ databases">
        <title>Phytopthora megakarya and P. palmivora, two closely related causual agents of cacao black pod achieved similar genome size and gene model numbers by different mechanisms.</title>
        <authorList>
            <person name="Ali S."/>
            <person name="Shao J."/>
            <person name="Larry D.J."/>
            <person name="Kronmiller B."/>
            <person name="Shen D."/>
            <person name="Strem M.D."/>
            <person name="Melnick R.L."/>
            <person name="Guiltinan M.J."/>
            <person name="Tyler B.M."/>
            <person name="Meinhardt L.W."/>
            <person name="Bailey B.A."/>
        </authorList>
    </citation>
    <scope>NUCLEOTIDE SEQUENCE [LARGE SCALE GENOMIC DNA]</scope>
    <source>
        <strain evidence="3">zdho120</strain>
    </source>
</reference>
<organism evidence="2 3">
    <name type="scientific">Phytophthora megakarya</name>
    <dbReference type="NCBI Taxonomy" id="4795"/>
    <lineage>
        <taxon>Eukaryota</taxon>
        <taxon>Sar</taxon>
        <taxon>Stramenopiles</taxon>
        <taxon>Oomycota</taxon>
        <taxon>Peronosporomycetes</taxon>
        <taxon>Peronosporales</taxon>
        <taxon>Peronosporaceae</taxon>
        <taxon>Phytophthora</taxon>
    </lineage>
</organism>
<feature type="region of interest" description="Disordered" evidence="1">
    <location>
        <begin position="16"/>
        <end position="55"/>
    </location>
</feature>
<sequence length="109" mass="11616">MDVMPEYWGDLAGMGNVSLLSTDEPDATASQGLTQENDGSGSAGEEHKASQGEAIERGIVAVGVGLRAIGERMTSSTTEQDKTDEMLNAIREQTNSIQALVQFLKNKDN</sequence>
<evidence type="ECO:0000313" key="2">
    <source>
        <dbReference type="EMBL" id="OWZ14735.1"/>
    </source>
</evidence>
<keyword evidence="3" id="KW-1185">Reference proteome</keyword>
<protein>
    <submittedName>
        <fullName evidence="2">Uncharacterized protein</fullName>
    </submittedName>
</protein>
<accession>A0A225WAU0</accession>
<evidence type="ECO:0000313" key="3">
    <source>
        <dbReference type="Proteomes" id="UP000198211"/>
    </source>
</evidence>
<dbReference type="AlphaFoldDB" id="A0A225WAU0"/>
<proteinExistence type="predicted"/>
<gene>
    <name evidence="2" type="ORF">PHMEG_00011743</name>
</gene>
<feature type="compositionally biased region" description="Polar residues" evidence="1">
    <location>
        <begin position="28"/>
        <end position="40"/>
    </location>
</feature>
<dbReference type="OrthoDB" id="139126at2759"/>
<dbReference type="Proteomes" id="UP000198211">
    <property type="component" value="Unassembled WGS sequence"/>
</dbReference>
<name>A0A225WAU0_9STRA</name>
<evidence type="ECO:0000256" key="1">
    <source>
        <dbReference type="SAM" id="MobiDB-lite"/>
    </source>
</evidence>
<dbReference type="EMBL" id="NBNE01001273">
    <property type="protein sequence ID" value="OWZ14735.1"/>
    <property type="molecule type" value="Genomic_DNA"/>
</dbReference>